<dbReference type="InterPro" id="IPR000595">
    <property type="entry name" value="cNMP-bd_dom"/>
</dbReference>
<proteinExistence type="predicted"/>
<dbReference type="SMART" id="SM00100">
    <property type="entry name" value="cNMP"/>
    <property type="match status" value="1"/>
</dbReference>
<dbReference type="Pfam" id="PF00027">
    <property type="entry name" value="cNMP_binding"/>
    <property type="match status" value="1"/>
</dbReference>
<evidence type="ECO:0000259" key="1">
    <source>
        <dbReference type="PROSITE" id="PS50042"/>
    </source>
</evidence>
<dbReference type="CDD" id="cd00038">
    <property type="entry name" value="CAP_ED"/>
    <property type="match status" value="1"/>
</dbReference>
<dbReference type="PROSITE" id="PS50042">
    <property type="entry name" value="CNMP_BINDING_3"/>
    <property type="match status" value="1"/>
</dbReference>
<name>A0A2T7BNX9_9BACT</name>
<dbReference type="OrthoDB" id="758145at2"/>
<organism evidence="2 3">
    <name type="scientific">Chitinophaga parva</name>
    <dbReference type="NCBI Taxonomy" id="2169414"/>
    <lineage>
        <taxon>Bacteria</taxon>
        <taxon>Pseudomonadati</taxon>
        <taxon>Bacteroidota</taxon>
        <taxon>Chitinophagia</taxon>
        <taxon>Chitinophagales</taxon>
        <taxon>Chitinophagaceae</taxon>
        <taxon>Chitinophaga</taxon>
    </lineage>
</organism>
<comment type="caution">
    <text evidence="2">The sequence shown here is derived from an EMBL/GenBank/DDBJ whole genome shotgun (WGS) entry which is preliminary data.</text>
</comment>
<dbReference type="EMBL" id="QCYK01000001">
    <property type="protein sequence ID" value="PUZ29374.1"/>
    <property type="molecule type" value="Genomic_DNA"/>
</dbReference>
<protein>
    <recommendedName>
        <fullName evidence="1">Cyclic nucleotide-binding domain-containing protein</fullName>
    </recommendedName>
</protein>
<reference evidence="2 3" key="1">
    <citation type="submission" date="2018-04" db="EMBL/GenBank/DDBJ databases">
        <title>Chitinophaga fuyangensis sp. nov., isolated from soil in a chemical factory.</title>
        <authorList>
            <person name="Chen K."/>
        </authorList>
    </citation>
    <scope>NUCLEOTIDE SEQUENCE [LARGE SCALE GENOMIC DNA]</scope>
    <source>
        <strain evidence="2 3">LY-1</strain>
    </source>
</reference>
<gene>
    <name evidence="2" type="ORF">DCC81_07945</name>
</gene>
<dbReference type="AlphaFoldDB" id="A0A2T7BNX9"/>
<sequence>MQTLPPRCHWTGIPLPGRNLQPWYFPTIFIFRSKKMPATSEALFQLLQMLTGLSEADAAPFSETANTRLLTAGEFYIREGDTARKVAYVEKGLVRGYHTRENGEEATLLLRWEGQFVAALDTIVYHRPSRFHYRALEDTTLLEIDYDKLGALLRQHQQFEPMRNFFVMKTLADAMARVESFVLLSPEERYLALVRDKIDIVNRVHDKHLASFLGITPVSLSRIRQRIRQRR</sequence>
<accession>A0A2T7BNX9</accession>
<evidence type="ECO:0000313" key="2">
    <source>
        <dbReference type="EMBL" id="PUZ29374.1"/>
    </source>
</evidence>
<dbReference type="SUPFAM" id="SSF51206">
    <property type="entry name" value="cAMP-binding domain-like"/>
    <property type="match status" value="1"/>
</dbReference>
<dbReference type="Gene3D" id="2.60.120.10">
    <property type="entry name" value="Jelly Rolls"/>
    <property type="match status" value="1"/>
</dbReference>
<dbReference type="InterPro" id="IPR014710">
    <property type="entry name" value="RmlC-like_jellyroll"/>
</dbReference>
<feature type="domain" description="Cyclic nucleotide-binding" evidence="1">
    <location>
        <begin position="49"/>
        <end position="153"/>
    </location>
</feature>
<dbReference type="Proteomes" id="UP000244450">
    <property type="component" value="Unassembled WGS sequence"/>
</dbReference>
<dbReference type="InterPro" id="IPR018490">
    <property type="entry name" value="cNMP-bd_dom_sf"/>
</dbReference>
<keyword evidence="3" id="KW-1185">Reference proteome</keyword>
<evidence type="ECO:0000313" key="3">
    <source>
        <dbReference type="Proteomes" id="UP000244450"/>
    </source>
</evidence>